<reference evidence="8" key="1">
    <citation type="submission" date="2015-02" db="EMBL/GenBank/DDBJ databases">
        <authorList>
            <person name="Gon?alves P."/>
        </authorList>
    </citation>
    <scope>NUCLEOTIDE SEQUENCE [LARGE SCALE GENOMIC DNA]</scope>
</reference>
<dbReference type="FunFam" id="3.40.640.10:FF:000024">
    <property type="entry name" value="Kynurenine--oxoglutarate transaminase 3"/>
    <property type="match status" value="1"/>
</dbReference>
<name>A0A0D6EGW1_SPOSA</name>
<evidence type="ECO:0000256" key="2">
    <source>
        <dbReference type="ARBA" id="ARBA00007441"/>
    </source>
</evidence>
<evidence type="ECO:0000256" key="5">
    <source>
        <dbReference type="ARBA" id="ARBA00022898"/>
    </source>
</evidence>
<proteinExistence type="inferred from homology"/>
<dbReference type="CDD" id="cd00609">
    <property type="entry name" value="AAT_like"/>
    <property type="match status" value="1"/>
</dbReference>
<dbReference type="EMBL" id="CENE01000002">
    <property type="protein sequence ID" value="CEQ39252.1"/>
    <property type="molecule type" value="Genomic_DNA"/>
</dbReference>
<dbReference type="OrthoDB" id="2414662at2759"/>
<dbReference type="InterPro" id="IPR015422">
    <property type="entry name" value="PyrdxlP-dep_Trfase_small"/>
</dbReference>
<dbReference type="Gene3D" id="3.40.640.10">
    <property type="entry name" value="Type I PLP-dependent aspartate aminotransferase-like (Major domain)"/>
    <property type="match status" value="1"/>
</dbReference>
<dbReference type="InterPro" id="IPR004838">
    <property type="entry name" value="NHTrfase_class1_PyrdxlP-BS"/>
</dbReference>
<dbReference type="Proteomes" id="UP000243876">
    <property type="component" value="Unassembled WGS sequence"/>
</dbReference>
<keyword evidence="3" id="KW-0032">Aminotransferase</keyword>
<dbReference type="Gene3D" id="3.90.1150.10">
    <property type="entry name" value="Aspartate Aminotransferase, domain 1"/>
    <property type="match status" value="1"/>
</dbReference>
<protein>
    <submittedName>
        <fullName evidence="7">SPOSA6832_00776-mRNA-1:cds</fullName>
    </submittedName>
</protein>
<evidence type="ECO:0000256" key="1">
    <source>
        <dbReference type="ARBA" id="ARBA00001933"/>
    </source>
</evidence>
<dbReference type="InterPro" id="IPR051326">
    <property type="entry name" value="Kynurenine-oxoglutarate_AT"/>
</dbReference>
<sequence>MSTSSNGAADSGNTKPLPGVERFGFAISDRIVGEIEKSSDVWTVFSPAAGHVPKDSLNLGQGFMNWAPPKFIREAAAEALEAVDTNHYAIPRGRMRLRQALSKYLSPTFGRGRDLDPNTEILVTAGANEGMYAMATAFLRPGDEVILFEPFFDQYIAQITFNGGKPVFVPLRAPAAAATSKVSANEWKIDLDELRQAITPQTKQIWINTPHNPVGKVFTEEELRAIGQIAEEHDLIIIADEVYDCLTFEGKQHVRIASLSDELWRRTLTVGSAGKSFSATGWRIGWAVGPAHLIHPVLAAQTRIVFCCNGPAQEATAVGIEKALENGFFEDQIKAYEERKAVLIDGLDKLGLPYTVPHGAYFVLVNTERLQLPEDFEVPEMIKGRSRDWSVAWFIAQTAKVVLILTSFIHFKVPPTDFYSKEHWSLGENWIRVAFCKDLETLRQAGERLLTLKPYIRDA</sequence>
<evidence type="ECO:0000313" key="8">
    <source>
        <dbReference type="Proteomes" id="UP000243876"/>
    </source>
</evidence>
<comment type="cofactor">
    <cofactor evidence="1">
        <name>pyridoxal 5'-phosphate</name>
        <dbReference type="ChEBI" id="CHEBI:597326"/>
    </cofactor>
</comment>
<keyword evidence="5" id="KW-0663">Pyridoxal phosphate</keyword>
<gene>
    <name evidence="7" type="primary">SPOSA6832_00776</name>
</gene>
<dbReference type="PANTHER" id="PTHR43807">
    <property type="entry name" value="FI04487P"/>
    <property type="match status" value="1"/>
</dbReference>
<dbReference type="GO" id="GO:0030170">
    <property type="term" value="F:pyridoxal phosphate binding"/>
    <property type="evidence" value="ECO:0007669"/>
    <property type="project" value="InterPro"/>
</dbReference>
<keyword evidence="4" id="KW-0808">Transferase</keyword>
<dbReference type="GO" id="GO:0016212">
    <property type="term" value="F:kynurenine-oxoglutarate transaminase activity"/>
    <property type="evidence" value="ECO:0007669"/>
    <property type="project" value="TreeGrafter"/>
</dbReference>
<feature type="domain" description="Aminotransferase class I/classII large" evidence="6">
    <location>
        <begin position="55"/>
        <end position="448"/>
    </location>
</feature>
<dbReference type="PANTHER" id="PTHR43807:SF20">
    <property type="entry name" value="FI04487P"/>
    <property type="match status" value="1"/>
</dbReference>
<evidence type="ECO:0000256" key="3">
    <source>
        <dbReference type="ARBA" id="ARBA00022576"/>
    </source>
</evidence>
<evidence type="ECO:0000256" key="4">
    <source>
        <dbReference type="ARBA" id="ARBA00022679"/>
    </source>
</evidence>
<keyword evidence="8" id="KW-1185">Reference proteome</keyword>
<dbReference type="GO" id="GO:0005739">
    <property type="term" value="C:mitochondrion"/>
    <property type="evidence" value="ECO:0007669"/>
    <property type="project" value="TreeGrafter"/>
</dbReference>
<dbReference type="PROSITE" id="PS00105">
    <property type="entry name" value="AA_TRANSFER_CLASS_1"/>
    <property type="match status" value="1"/>
</dbReference>
<dbReference type="Pfam" id="PF00155">
    <property type="entry name" value="Aminotran_1_2"/>
    <property type="match status" value="1"/>
</dbReference>
<dbReference type="InterPro" id="IPR015424">
    <property type="entry name" value="PyrdxlP-dep_Trfase"/>
</dbReference>
<dbReference type="AlphaFoldDB" id="A0A0D6EGW1"/>
<dbReference type="InterPro" id="IPR004839">
    <property type="entry name" value="Aminotransferase_I/II_large"/>
</dbReference>
<dbReference type="SUPFAM" id="SSF53383">
    <property type="entry name" value="PLP-dependent transferases"/>
    <property type="match status" value="1"/>
</dbReference>
<evidence type="ECO:0000313" key="7">
    <source>
        <dbReference type="EMBL" id="CEQ39252.1"/>
    </source>
</evidence>
<organism evidence="7 8">
    <name type="scientific">Sporidiobolus salmonicolor</name>
    <name type="common">Yeast-like fungus</name>
    <name type="synonym">Sporobolomyces salmonicolor</name>
    <dbReference type="NCBI Taxonomy" id="5005"/>
    <lineage>
        <taxon>Eukaryota</taxon>
        <taxon>Fungi</taxon>
        <taxon>Dikarya</taxon>
        <taxon>Basidiomycota</taxon>
        <taxon>Pucciniomycotina</taxon>
        <taxon>Microbotryomycetes</taxon>
        <taxon>Sporidiobolales</taxon>
        <taxon>Sporidiobolaceae</taxon>
        <taxon>Sporobolomyces</taxon>
    </lineage>
</organism>
<accession>A0A0D6EGW1</accession>
<evidence type="ECO:0000259" key="6">
    <source>
        <dbReference type="Pfam" id="PF00155"/>
    </source>
</evidence>
<dbReference type="InterPro" id="IPR015421">
    <property type="entry name" value="PyrdxlP-dep_Trfase_major"/>
</dbReference>
<comment type="similarity">
    <text evidence="2">Belongs to the class-I pyridoxal-phosphate-dependent aminotransferase family.</text>
</comment>